<keyword evidence="1" id="KW-0732">Signal</keyword>
<name>A0A347ZSG3_9CHLR</name>
<protein>
    <submittedName>
        <fullName evidence="2">Uncharacterized protein</fullName>
    </submittedName>
</protein>
<evidence type="ECO:0000313" key="3">
    <source>
        <dbReference type="Proteomes" id="UP000256388"/>
    </source>
</evidence>
<dbReference type="Proteomes" id="UP000256388">
    <property type="component" value="Unassembled WGS sequence"/>
</dbReference>
<accession>A0A347ZSG3</accession>
<dbReference type="RefSeq" id="WP_116224327.1">
    <property type="nucleotide sequence ID" value="NZ_AP018437.1"/>
</dbReference>
<comment type="caution">
    <text evidence="2">The sequence shown here is derived from an EMBL/GenBank/DDBJ whole genome shotgun (WGS) entry which is preliminary data.</text>
</comment>
<proteinExistence type="predicted"/>
<gene>
    <name evidence="2" type="ORF">DFR64_1068</name>
</gene>
<dbReference type="AlphaFoldDB" id="A0A347ZSG3"/>
<organism evidence="2 3">
    <name type="scientific">Pelolinea submarina</name>
    <dbReference type="NCBI Taxonomy" id="913107"/>
    <lineage>
        <taxon>Bacteria</taxon>
        <taxon>Bacillati</taxon>
        <taxon>Chloroflexota</taxon>
        <taxon>Anaerolineae</taxon>
        <taxon>Anaerolineales</taxon>
        <taxon>Anaerolineaceae</taxon>
        <taxon>Pelolinea</taxon>
    </lineage>
</organism>
<feature type="chain" id="PRO_5030063619" evidence="1">
    <location>
        <begin position="25"/>
        <end position="145"/>
    </location>
</feature>
<dbReference type="EMBL" id="QUMS01000001">
    <property type="protein sequence ID" value="REG11191.1"/>
    <property type="molecule type" value="Genomic_DNA"/>
</dbReference>
<sequence>MKKLIPIITALFFLLVFSGCQTRAQDTDETLFSLVVVNQTDEEIYGLHFEYELDGQPKAGGGVINADGSPIGKEDTLTNDFIPADFPENADLQNFSIQYYVILANDEEVQAGEEMVLNPMDGSTYLLFLEGNRTDGFTIQLETAS</sequence>
<evidence type="ECO:0000313" key="2">
    <source>
        <dbReference type="EMBL" id="REG11191.1"/>
    </source>
</evidence>
<reference evidence="2 3" key="1">
    <citation type="submission" date="2018-08" db="EMBL/GenBank/DDBJ databases">
        <title>Genomic Encyclopedia of Type Strains, Phase IV (KMG-IV): sequencing the most valuable type-strain genomes for metagenomic binning, comparative biology and taxonomic classification.</title>
        <authorList>
            <person name="Goeker M."/>
        </authorList>
    </citation>
    <scope>NUCLEOTIDE SEQUENCE [LARGE SCALE GENOMIC DNA]</scope>
    <source>
        <strain evidence="2 3">DSM 23923</strain>
    </source>
</reference>
<keyword evidence="3" id="KW-1185">Reference proteome</keyword>
<dbReference type="PROSITE" id="PS51257">
    <property type="entry name" value="PROKAR_LIPOPROTEIN"/>
    <property type="match status" value="1"/>
</dbReference>
<feature type="signal peptide" evidence="1">
    <location>
        <begin position="1"/>
        <end position="24"/>
    </location>
</feature>
<evidence type="ECO:0000256" key="1">
    <source>
        <dbReference type="SAM" id="SignalP"/>
    </source>
</evidence>